<keyword evidence="3" id="KW-1185">Reference proteome</keyword>
<dbReference type="OrthoDB" id="448719at2759"/>
<dbReference type="AlphaFoldDB" id="A0A812URQ8"/>
<feature type="region of interest" description="Disordered" evidence="1">
    <location>
        <begin position="321"/>
        <end position="364"/>
    </location>
</feature>
<evidence type="ECO:0000313" key="3">
    <source>
        <dbReference type="Proteomes" id="UP000604046"/>
    </source>
</evidence>
<evidence type="ECO:0000313" key="2">
    <source>
        <dbReference type="EMBL" id="CAE7578297.1"/>
    </source>
</evidence>
<organism evidence="2 3">
    <name type="scientific">Symbiodinium natans</name>
    <dbReference type="NCBI Taxonomy" id="878477"/>
    <lineage>
        <taxon>Eukaryota</taxon>
        <taxon>Sar</taxon>
        <taxon>Alveolata</taxon>
        <taxon>Dinophyceae</taxon>
        <taxon>Suessiales</taxon>
        <taxon>Symbiodiniaceae</taxon>
        <taxon>Symbiodinium</taxon>
    </lineage>
</organism>
<protein>
    <recommendedName>
        <fullName evidence="4">SAP domain-containing protein</fullName>
    </recommendedName>
</protein>
<dbReference type="Proteomes" id="UP000604046">
    <property type="component" value="Unassembled WGS sequence"/>
</dbReference>
<accession>A0A812URQ8</accession>
<feature type="region of interest" description="Disordered" evidence="1">
    <location>
        <begin position="266"/>
        <end position="289"/>
    </location>
</feature>
<comment type="caution">
    <text evidence="2">The sequence shown here is derived from an EMBL/GenBank/DDBJ whole genome shotgun (WGS) entry which is preliminary data.</text>
</comment>
<feature type="compositionally biased region" description="Acidic residues" evidence="1">
    <location>
        <begin position="324"/>
        <end position="334"/>
    </location>
</feature>
<feature type="region of interest" description="Disordered" evidence="1">
    <location>
        <begin position="49"/>
        <end position="74"/>
    </location>
</feature>
<name>A0A812URQ8_9DINO</name>
<evidence type="ECO:0000256" key="1">
    <source>
        <dbReference type="SAM" id="MobiDB-lite"/>
    </source>
</evidence>
<sequence length="558" mass="60572">MLLPAPHGRPTAPGTSGSFGLEGAAPRWQQRSYRTFGAIPLGVAAAAFASGKAASQRPGPPAARAPRAAGPNADSLGAMTELLLRLRSSEPSTRDEMLQEESEKGLKAICAGLGLKRSGGSEDELRERIEEALLEEDKFYAEDSPVLRIIEVLGNQSDAERAMGFLVDKYRAVDLKDFCKALQMPISGTKASLAERIAAKAGELSKVLHAKRAGSVPSAQATETKSRRRRPAEVAKVMEEVKNAEFAEDAGGDFPEVADAEVMDAEEVEPPQAAPGRRKGARASRSGRPAAVEAIFEADAKVRSRPDASQEEYEIGLGQALVDGPDDFDEDESTPPELPSSGNFPQPGAEGAPSELVDEEDDQRKQRRFIERRQKLMGYVVEEGAAIYGSQKEQYLEDLNQLLKDAPTETKCQYLNDKLEEPTHESLAVRFPEVLGPARDGPEFAAWHVEPYQEEMQMVGELGPARVAWCQWWDRVHGCGQVVDYTDKAAVNVVSAALTTGANVHPQSKYLTQGEFVEYRRVEEPEGNARAILVRGVKGWPLACEVASLDPSRALPGD</sequence>
<proteinExistence type="predicted"/>
<dbReference type="Pfam" id="PF18953">
    <property type="entry name" value="SAP_new25"/>
    <property type="match status" value="1"/>
</dbReference>
<evidence type="ECO:0008006" key="4">
    <source>
        <dbReference type="Google" id="ProtNLM"/>
    </source>
</evidence>
<feature type="region of interest" description="Disordered" evidence="1">
    <location>
        <begin position="1"/>
        <end position="23"/>
    </location>
</feature>
<dbReference type="EMBL" id="CAJNDS010002735">
    <property type="protein sequence ID" value="CAE7578297.1"/>
    <property type="molecule type" value="Genomic_DNA"/>
</dbReference>
<reference evidence="2" key="1">
    <citation type="submission" date="2021-02" db="EMBL/GenBank/DDBJ databases">
        <authorList>
            <person name="Dougan E. K."/>
            <person name="Rhodes N."/>
            <person name="Thang M."/>
            <person name="Chan C."/>
        </authorList>
    </citation>
    <scope>NUCLEOTIDE SEQUENCE</scope>
</reference>
<gene>
    <name evidence="2" type="ORF">SNAT2548_LOCUS32997</name>
</gene>